<comment type="caution">
    <text evidence="2">The sequence shown here is derived from an EMBL/GenBank/DDBJ whole genome shotgun (WGS) entry which is preliminary data.</text>
</comment>
<proteinExistence type="predicted"/>
<reference evidence="2 3" key="1">
    <citation type="submission" date="2015-02" db="EMBL/GenBank/DDBJ databases">
        <title>Genome Sequencing of Rickettsiales.</title>
        <authorList>
            <person name="Daugherty S.C."/>
            <person name="Su Q."/>
            <person name="Abolude K."/>
            <person name="Beier-Sexton M."/>
            <person name="Carlyon J.A."/>
            <person name="Carter R."/>
            <person name="Day N.P."/>
            <person name="Dumler S.J."/>
            <person name="Dyachenko V."/>
            <person name="Godinez A."/>
            <person name="Kurtti T.J."/>
            <person name="Lichay M."/>
            <person name="Mullins K.E."/>
            <person name="Ott S."/>
            <person name="Pappas-Brown V."/>
            <person name="Paris D.H."/>
            <person name="Patel P."/>
            <person name="Richards A.L."/>
            <person name="Sadzewicz L."/>
            <person name="Sears K."/>
            <person name="Seidman D."/>
            <person name="Sengamalay N."/>
            <person name="Stenos J."/>
            <person name="Tallon L.J."/>
            <person name="Vincent G."/>
            <person name="Fraser C.M."/>
            <person name="Munderloh U."/>
            <person name="Dunning-Hotopp J.C."/>
        </authorList>
    </citation>
    <scope>NUCLEOTIDE SEQUENCE [LARGE SCALE GENOMIC DNA]</scope>
    <source>
        <strain evidence="2 3">Fuller</strain>
    </source>
</reference>
<dbReference type="InterPro" id="IPR036928">
    <property type="entry name" value="AS_sf"/>
</dbReference>
<feature type="domain" description="Amidase" evidence="1">
    <location>
        <begin position="25"/>
        <end position="268"/>
    </location>
</feature>
<evidence type="ECO:0000259" key="1">
    <source>
        <dbReference type="Pfam" id="PF01425"/>
    </source>
</evidence>
<name>A0A0F3MPA4_9RICK</name>
<dbReference type="InterPro" id="IPR023631">
    <property type="entry name" value="Amidase_dom"/>
</dbReference>
<sequence length="270" mass="28943">MTNLVKLTISQAINGLKTKEFSATELVLAHINQMDKYRYINAYITETPELALQSAKKADTLIQSNQARPIEGIPLSIKDLFCTNGILTTAASRMLHNFIPFYDSTVYSKIINAGGIMLGKGNMDEFAMGSANISSYFGKVINPWKAENDDADLTPGGSSGGSSAAVSAFMAMAALGSDTGGSVRQPASYTGTVGMKPSYGRCSRWGMIAFSCSLDQAGIITRTVEDAAIMLETMMGYDEKDSTSLNSEVPNLQSAINQHIKGMKIGIPYV</sequence>
<dbReference type="EMBL" id="LANP01000002">
    <property type="protein sequence ID" value="KJV57287.1"/>
    <property type="molecule type" value="Genomic_DNA"/>
</dbReference>
<gene>
    <name evidence="2" type="ORF">OCHUTO_0129</name>
</gene>
<keyword evidence="3" id="KW-1185">Reference proteome</keyword>
<evidence type="ECO:0000313" key="3">
    <source>
        <dbReference type="Proteomes" id="UP000033616"/>
    </source>
</evidence>
<dbReference type="PROSITE" id="PS00571">
    <property type="entry name" value="AMIDASES"/>
    <property type="match status" value="1"/>
</dbReference>
<dbReference type="Proteomes" id="UP000033616">
    <property type="component" value="Unassembled WGS sequence"/>
</dbReference>
<dbReference type="InterPro" id="IPR000120">
    <property type="entry name" value="Amidase"/>
</dbReference>
<dbReference type="PANTHER" id="PTHR11895:SF151">
    <property type="entry name" value="GLUTAMYL-TRNA(GLN) AMIDOTRANSFERASE SUBUNIT A"/>
    <property type="match status" value="1"/>
</dbReference>
<dbReference type="Pfam" id="PF01425">
    <property type="entry name" value="Amidase"/>
    <property type="match status" value="1"/>
</dbReference>
<protein>
    <submittedName>
        <fullName evidence="2">Amidase family protein</fullName>
    </submittedName>
</protein>
<evidence type="ECO:0000313" key="2">
    <source>
        <dbReference type="EMBL" id="KJV57287.1"/>
    </source>
</evidence>
<organism evidence="2 3">
    <name type="scientific">Orientia chuto str. Dubai</name>
    <dbReference type="NCBI Taxonomy" id="1359168"/>
    <lineage>
        <taxon>Bacteria</taxon>
        <taxon>Pseudomonadati</taxon>
        <taxon>Pseudomonadota</taxon>
        <taxon>Alphaproteobacteria</taxon>
        <taxon>Rickettsiales</taxon>
        <taxon>Rickettsiaceae</taxon>
        <taxon>Rickettsieae</taxon>
        <taxon>Orientia</taxon>
    </lineage>
</organism>
<dbReference type="STRING" id="1359168.OCHUTO_0129"/>
<dbReference type="Gene3D" id="3.90.1300.10">
    <property type="entry name" value="Amidase signature (AS) domain"/>
    <property type="match status" value="1"/>
</dbReference>
<dbReference type="PATRIC" id="fig|1359168.3.peg.505"/>
<dbReference type="GO" id="GO:0003824">
    <property type="term" value="F:catalytic activity"/>
    <property type="evidence" value="ECO:0007669"/>
    <property type="project" value="InterPro"/>
</dbReference>
<accession>A0A0F3MPA4</accession>
<dbReference type="InterPro" id="IPR020556">
    <property type="entry name" value="Amidase_CS"/>
</dbReference>
<dbReference type="PANTHER" id="PTHR11895">
    <property type="entry name" value="TRANSAMIDASE"/>
    <property type="match status" value="1"/>
</dbReference>
<dbReference type="AlphaFoldDB" id="A0A0F3MPA4"/>
<dbReference type="SUPFAM" id="SSF75304">
    <property type="entry name" value="Amidase signature (AS) enzymes"/>
    <property type="match status" value="1"/>
</dbReference>